<keyword evidence="5 6" id="KW-0472">Membrane</keyword>
<feature type="transmembrane region" description="Helical" evidence="6">
    <location>
        <begin position="103"/>
        <end position="125"/>
    </location>
</feature>
<dbReference type="Proteomes" id="UP000252795">
    <property type="component" value="Unassembled WGS sequence"/>
</dbReference>
<dbReference type="GO" id="GO:0005886">
    <property type="term" value="C:plasma membrane"/>
    <property type="evidence" value="ECO:0007669"/>
    <property type="project" value="UniProtKB-SubCell"/>
</dbReference>
<feature type="transmembrane region" description="Helical" evidence="6">
    <location>
        <begin position="199"/>
        <end position="217"/>
    </location>
</feature>
<keyword evidence="3 6" id="KW-0812">Transmembrane</keyword>
<feature type="transmembrane region" description="Helical" evidence="6">
    <location>
        <begin position="321"/>
        <end position="346"/>
    </location>
</feature>
<evidence type="ECO:0000313" key="8">
    <source>
        <dbReference type="EMBL" id="RCW33612.1"/>
    </source>
</evidence>
<dbReference type="InterPro" id="IPR002797">
    <property type="entry name" value="Polysacc_synth"/>
</dbReference>
<proteinExistence type="predicted"/>
<feature type="transmembrane region" description="Helical" evidence="6">
    <location>
        <begin position="172"/>
        <end position="193"/>
    </location>
</feature>
<evidence type="ECO:0000256" key="1">
    <source>
        <dbReference type="ARBA" id="ARBA00004651"/>
    </source>
</evidence>
<feature type="transmembrane region" description="Helical" evidence="6">
    <location>
        <begin position="280"/>
        <end position="300"/>
    </location>
</feature>
<evidence type="ECO:0000313" key="10">
    <source>
        <dbReference type="Proteomes" id="UP000253065"/>
    </source>
</evidence>
<comment type="caution">
    <text evidence="8">The sequence shown here is derived from an EMBL/GenBank/DDBJ whole genome shotgun (WGS) entry which is preliminary data.</text>
</comment>
<accession>A0A368UXQ1</accession>
<evidence type="ECO:0000256" key="4">
    <source>
        <dbReference type="ARBA" id="ARBA00022989"/>
    </source>
</evidence>
<reference evidence="8 9" key="1">
    <citation type="submission" date="2018-07" db="EMBL/GenBank/DDBJ databases">
        <title>Freshwater and sediment microbial communities from various areas in North America, analyzing microbe dynamics in response to fracking.</title>
        <authorList>
            <person name="Lamendella R."/>
        </authorList>
    </citation>
    <scope>NUCLEOTIDE SEQUENCE [LARGE SCALE GENOMIC DNA]</scope>
    <source>
        <strain evidence="8 9">114E</strain>
        <strain evidence="7 10">114E_o</strain>
    </source>
</reference>
<feature type="transmembrane region" description="Helical" evidence="6">
    <location>
        <begin position="137"/>
        <end position="160"/>
    </location>
</feature>
<name>A0A368UXQ1_MARNT</name>
<evidence type="ECO:0000256" key="6">
    <source>
        <dbReference type="SAM" id="Phobius"/>
    </source>
</evidence>
<dbReference type="EMBL" id="QPJB01000007">
    <property type="protein sequence ID" value="RCW33612.1"/>
    <property type="molecule type" value="Genomic_DNA"/>
</dbReference>
<feature type="transmembrane region" description="Helical" evidence="6">
    <location>
        <begin position="410"/>
        <end position="428"/>
    </location>
</feature>
<feature type="transmembrane region" description="Helical" evidence="6">
    <location>
        <begin position="352"/>
        <end position="373"/>
    </location>
</feature>
<gene>
    <name evidence="8" type="ORF">DET51_107283</name>
    <name evidence="7" type="ORF">DET64_107283</name>
</gene>
<evidence type="ECO:0000256" key="2">
    <source>
        <dbReference type="ARBA" id="ARBA00022475"/>
    </source>
</evidence>
<feature type="transmembrane region" description="Helical" evidence="6">
    <location>
        <begin position="30"/>
        <end position="52"/>
    </location>
</feature>
<keyword evidence="4 6" id="KW-1133">Transmembrane helix</keyword>
<keyword evidence="2" id="KW-1003">Cell membrane</keyword>
<dbReference type="PANTHER" id="PTHR30250:SF11">
    <property type="entry name" value="O-ANTIGEN TRANSPORTER-RELATED"/>
    <property type="match status" value="1"/>
</dbReference>
<dbReference type="CDD" id="cd13128">
    <property type="entry name" value="MATE_Wzx_like"/>
    <property type="match status" value="1"/>
</dbReference>
<dbReference type="InterPro" id="IPR050833">
    <property type="entry name" value="Poly_Biosynth_Transport"/>
</dbReference>
<evidence type="ECO:0000256" key="3">
    <source>
        <dbReference type="ARBA" id="ARBA00022692"/>
    </source>
</evidence>
<keyword evidence="10" id="KW-1185">Reference proteome</keyword>
<evidence type="ECO:0000313" key="9">
    <source>
        <dbReference type="Proteomes" id="UP000252795"/>
    </source>
</evidence>
<dbReference type="EMBL" id="QNSA01000007">
    <property type="protein sequence ID" value="RBP72685.1"/>
    <property type="molecule type" value="Genomic_DNA"/>
</dbReference>
<dbReference type="AlphaFoldDB" id="A0A368UXQ1"/>
<evidence type="ECO:0000256" key="5">
    <source>
        <dbReference type="ARBA" id="ARBA00023136"/>
    </source>
</evidence>
<organism evidence="8 9">
    <name type="scientific">Marinobacter nauticus</name>
    <name type="common">Marinobacter hydrocarbonoclasticus</name>
    <name type="synonym">Marinobacter aquaeolei</name>
    <dbReference type="NCBI Taxonomy" id="2743"/>
    <lineage>
        <taxon>Bacteria</taxon>
        <taxon>Pseudomonadati</taxon>
        <taxon>Pseudomonadota</taxon>
        <taxon>Gammaproteobacteria</taxon>
        <taxon>Pseudomonadales</taxon>
        <taxon>Marinobacteraceae</taxon>
        <taxon>Marinobacter</taxon>
    </lineage>
</organism>
<feature type="transmembrane region" description="Helical" evidence="6">
    <location>
        <begin position="58"/>
        <end position="82"/>
    </location>
</feature>
<dbReference type="RefSeq" id="WP_113880041.1">
    <property type="nucleotide sequence ID" value="NZ_QNSA01000007.1"/>
</dbReference>
<dbReference type="Proteomes" id="UP000253065">
    <property type="component" value="Unassembled WGS sequence"/>
</dbReference>
<sequence>MKGAKNRNIKDWLQGSGLAQQLFRGGAGNLLARVAEVILSLAVAVLLAQLLGASGYGIYAFVLALASIAAMPAQAGLPSLIVRETARGQQAFDWPAIRGIWRWSNGAALLFSLLTSTVAVAGLWLGWGRGEALWETIVWALGLVPLLALIAIRLACLRGLRHVLAGVLPELVLRPALLAAALLVIQIATNATISPGDAMALTFSATLIVFVITTLLLRRYCSPEISDARPIYRHREWMKAAWPMALTQGFEKLNRYADLLLLGLLAATVDVGIYRVAAQGALLASFGLSALNMVIAPYAARLNAEQAHHKLQVLVYRTAQISLAFAIPTTLLFSIFGESLLVTLFGDDFRNAYLPLLVLAAGQVVNAWFGPTGQLLTMTGYERDVTRSAAIAAGLNITLNILLIPKYGALGAAFATSISLAAWNVWLWRVAWLRLKIRCSAI</sequence>
<dbReference type="Pfam" id="PF01943">
    <property type="entry name" value="Polysacc_synt"/>
    <property type="match status" value="1"/>
</dbReference>
<evidence type="ECO:0000313" key="7">
    <source>
        <dbReference type="EMBL" id="RBP72685.1"/>
    </source>
</evidence>
<feature type="transmembrane region" description="Helical" evidence="6">
    <location>
        <begin position="385"/>
        <end position="404"/>
    </location>
</feature>
<dbReference type="PANTHER" id="PTHR30250">
    <property type="entry name" value="PST FAMILY PREDICTED COLANIC ACID TRANSPORTER"/>
    <property type="match status" value="1"/>
</dbReference>
<feature type="transmembrane region" description="Helical" evidence="6">
    <location>
        <begin position="256"/>
        <end position="274"/>
    </location>
</feature>
<comment type="subcellular location">
    <subcellularLocation>
        <location evidence="1">Cell membrane</location>
        <topology evidence="1">Multi-pass membrane protein</topology>
    </subcellularLocation>
</comment>
<protein>
    <submittedName>
        <fullName evidence="8">O-antigen/teichoic acid export membrane protein</fullName>
    </submittedName>
</protein>